<feature type="binding site" evidence="6">
    <location>
        <begin position="368"/>
        <end position="370"/>
    </location>
    <ligand>
        <name>GTP</name>
        <dbReference type="ChEBI" id="CHEBI:37565"/>
    </ligand>
</feature>
<feature type="binding site" evidence="6">
    <location>
        <begin position="255"/>
        <end position="261"/>
    </location>
    <ligand>
        <name>GTP</name>
        <dbReference type="ChEBI" id="CHEBI:37565"/>
    </ligand>
</feature>
<feature type="binding site" evidence="6">
    <location>
        <begin position="236"/>
        <end position="241"/>
    </location>
    <ligand>
        <name>GTP</name>
        <dbReference type="ChEBI" id="CHEBI:37565"/>
    </ligand>
</feature>
<proteinExistence type="inferred from homology"/>
<dbReference type="GO" id="GO:0005525">
    <property type="term" value="F:GTP binding"/>
    <property type="evidence" value="ECO:0007669"/>
    <property type="project" value="UniProtKB-UniRule"/>
</dbReference>
<dbReference type="InterPro" id="IPR006073">
    <property type="entry name" value="GTP-bd"/>
</dbReference>
<feature type="domain" description="G" evidence="8">
    <location>
        <begin position="228"/>
        <end position="328"/>
    </location>
</feature>
<dbReference type="EMBL" id="CM001368">
    <property type="protein sequence ID" value="EHJ48999.1"/>
    <property type="molecule type" value="Genomic_DNA"/>
</dbReference>
<evidence type="ECO:0000259" key="8">
    <source>
        <dbReference type="Pfam" id="PF01926"/>
    </source>
</evidence>
<dbReference type="Gene3D" id="3.40.50.300">
    <property type="entry name" value="P-loop containing nucleotide triphosphate hydrolases"/>
    <property type="match status" value="1"/>
</dbReference>
<dbReference type="PANTHER" id="PTHR42714:SF2">
    <property type="entry name" value="TRNA MODIFICATION GTPASE GTPBP3, MITOCHONDRIAL"/>
    <property type="match status" value="1"/>
</dbReference>
<evidence type="ECO:0000256" key="6">
    <source>
        <dbReference type="HAMAP-Rule" id="MF_00379"/>
    </source>
</evidence>
<name>G7Q742_9BACT</name>
<evidence type="ECO:0000313" key="11">
    <source>
        <dbReference type="EMBL" id="EHJ48999.1"/>
    </source>
</evidence>
<evidence type="ECO:0000259" key="10">
    <source>
        <dbReference type="Pfam" id="PF12631"/>
    </source>
</evidence>
<feature type="binding site" evidence="6">
    <location>
        <begin position="280"/>
        <end position="283"/>
    </location>
    <ligand>
        <name>GTP</name>
        <dbReference type="ChEBI" id="CHEBI:37565"/>
    </ligand>
</feature>
<dbReference type="PANTHER" id="PTHR42714">
    <property type="entry name" value="TRNA MODIFICATION GTPASE GTPBP3"/>
    <property type="match status" value="1"/>
</dbReference>
<dbReference type="Proteomes" id="UP000004662">
    <property type="component" value="Chromosome"/>
</dbReference>
<dbReference type="eggNOG" id="COG0486">
    <property type="taxonomic scope" value="Bacteria"/>
</dbReference>
<evidence type="ECO:0000313" key="12">
    <source>
        <dbReference type="Proteomes" id="UP000004662"/>
    </source>
</evidence>
<dbReference type="HOGENOM" id="CLU_019624_4_1_7"/>
<keyword evidence="2 6" id="KW-0819">tRNA processing</keyword>
<reference evidence="12" key="1">
    <citation type="journal article" date="2015" name="Genome Announc.">
        <title>High-Quality Draft Genome Sequence of Desulfovibrio carbinoliphilus FW-101-2B, an Organic Acid-Oxidizing Sulfate-Reducing Bacterium Isolated from Uranium(VI)-Contaminated Groundwater.</title>
        <authorList>
            <person name="Ramsay B.D."/>
            <person name="Hwang C."/>
            <person name="Woo H.L."/>
            <person name="Carroll S.L."/>
            <person name="Lucas S."/>
            <person name="Han J."/>
            <person name="Lapidus A.L."/>
            <person name="Cheng J.F."/>
            <person name="Goodwin L.A."/>
            <person name="Pitluck S."/>
            <person name="Peters L."/>
            <person name="Chertkov O."/>
            <person name="Held B."/>
            <person name="Detter J.C."/>
            <person name="Han C.S."/>
            <person name="Tapia R."/>
            <person name="Land M.L."/>
            <person name="Hauser L.J."/>
            <person name="Kyrpides N.C."/>
            <person name="Ivanova N.N."/>
            <person name="Mikhailova N."/>
            <person name="Pagani I."/>
            <person name="Woyke T."/>
            <person name="Arkin A.P."/>
            <person name="Dehal P."/>
            <person name="Chivian D."/>
            <person name="Criddle C.S."/>
            <person name="Wu W."/>
            <person name="Chakraborty R."/>
            <person name="Hazen T.C."/>
            <person name="Fields M.W."/>
        </authorList>
    </citation>
    <scope>NUCLEOTIDE SEQUENCE [LARGE SCALE GENOMIC DNA]</scope>
    <source>
        <strain evidence="12">FW-101-2B</strain>
    </source>
</reference>
<comment type="function">
    <text evidence="6">Exhibits a very high intrinsic GTPase hydrolysis rate. Involved in the addition of a carboxymethylaminomethyl (cmnm) group at the wobble position (U34) of certain tRNAs, forming tRNA-cmnm(5)s(2)U34.</text>
</comment>
<dbReference type="EC" id="3.6.-.-" evidence="6"/>
<dbReference type="AlphaFoldDB" id="G7Q742"/>
<comment type="subcellular location">
    <subcellularLocation>
        <location evidence="6">Cytoplasm</location>
    </subcellularLocation>
</comment>
<keyword evidence="6" id="KW-0460">Magnesium</keyword>
<protein>
    <recommendedName>
        <fullName evidence="6">tRNA modification GTPase MnmE</fullName>
        <ecNumber evidence="6">3.6.-.-</ecNumber>
    </recommendedName>
</protein>
<keyword evidence="5 6" id="KW-0342">GTP-binding</keyword>
<dbReference type="RefSeq" id="WP_009182351.1">
    <property type="nucleotide sequence ID" value="NZ_CM001368.1"/>
</dbReference>
<keyword evidence="12" id="KW-1185">Reference proteome</keyword>
<evidence type="ECO:0000256" key="7">
    <source>
        <dbReference type="RuleBase" id="RU003313"/>
    </source>
</evidence>
<dbReference type="SUPFAM" id="SSF52540">
    <property type="entry name" value="P-loop containing nucleoside triphosphate hydrolases"/>
    <property type="match status" value="1"/>
</dbReference>
<dbReference type="NCBIfam" id="TIGR00231">
    <property type="entry name" value="small_GTP"/>
    <property type="match status" value="1"/>
</dbReference>
<keyword evidence="6" id="KW-0378">Hydrolase</keyword>
<dbReference type="Pfam" id="PF01926">
    <property type="entry name" value="MMR_HSR1"/>
    <property type="match status" value="1"/>
</dbReference>
<comment type="subunit">
    <text evidence="6">Homodimer. Heterotetramer of two MnmE and two MnmG subunits.</text>
</comment>
<feature type="binding site" evidence="6">
    <location>
        <position position="466"/>
    </location>
    <ligand>
        <name>(6S)-5-formyl-5,6,7,8-tetrahydrofolate</name>
        <dbReference type="ChEBI" id="CHEBI:57457"/>
    </ligand>
</feature>
<comment type="cofactor">
    <cofactor evidence="6">
        <name>K(+)</name>
        <dbReference type="ChEBI" id="CHEBI:29103"/>
    </cofactor>
    <text evidence="6">Binds 1 potassium ion per subunit.</text>
</comment>
<dbReference type="CDD" id="cd04164">
    <property type="entry name" value="trmE"/>
    <property type="match status" value="1"/>
</dbReference>
<dbReference type="GO" id="GO:0005829">
    <property type="term" value="C:cytosol"/>
    <property type="evidence" value="ECO:0007669"/>
    <property type="project" value="TreeGrafter"/>
</dbReference>
<dbReference type="InterPro" id="IPR027368">
    <property type="entry name" value="MnmE_dom2"/>
</dbReference>
<dbReference type="NCBIfam" id="TIGR00450">
    <property type="entry name" value="mnmE_trmE_thdF"/>
    <property type="match status" value="1"/>
</dbReference>
<keyword evidence="4 6" id="KW-0630">Potassium</keyword>
<evidence type="ECO:0000256" key="5">
    <source>
        <dbReference type="ARBA" id="ARBA00023134"/>
    </source>
</evidence>
<comment type="caution">
    <text evidence="6">Lacks conserved residue(s) required for the propagation of feature annotation.</text>
</comment>
<evidence type="ECO:0000256" key="4">
    <source>
        <dbReference type="ARBA" id="ARBA00022958"/>
    </source>
</evidence>
<dbReference type="GO" id="GO:0046872">
    <property type="term" value="F:metal ion binding"/>
    <property type="evidence" value="ECO:0007669"/>
    <property type="project" value="UniProtKB-KW"/>
</dbReference>
<feature type="binding site" evidence="6">
    <location>
        <position position="261"/>
    </location>
    <ligand>
        <name>Mg(2+)</name>
        <dbReference type="ChEBI" id="CHEBI:18420"/>
    </ligand>
</feature>
<keyword evidence="6" id="KW-0963">Cytoplasm</keyword>
<dbReference type="CDD" id="cd14858">
    <property type="entry name" value="TrmE_N"/>
    <property type="match status" value="1"/>
</dbReference>
<evidence type="ECO:0000256" key="2">
    <source>
        <dbReference type="ARBA" id="ARBA00022694"/>
    </source>
</evidence>
<dbReference type="GO" id="GO:0003924">
    <property type="term" value="F:GTPase activity"/>
    <property type="evidence" value="ECO:0007669"/>
    <property type="project" value="UniProtKB-UniRule"/>
</dbReference>
<dbReference type="Gene3D" id="1.20.120.430">
    <property type="entry name" value="tRNA modification GTPase MnmE domain 2"/>
    <property type="match status" value="1"/>
</dbReference>
<dbReference type="GO" id="GO:0030488">
    <property type="term" value="P:tRNA methylation"/>
    <property type="evidence" value="ECO:0007669"/>
    <property type="project" value="TreeGrafter"/>
</dbReference>
<accession>G7Q742</accession>
<dbReference type="Gene3D" id="3.30.1360.120">
    <property type="entry name" value="Probable tRNA modification gtpase trme, domain 1"/>
    <property type="match status" value="1"/>
</dbReference>
<evidence type="ECO:0000259" key="9">
    <source>
        <dbReference type="Pfam" id="PF10396"/>
    </source>
</evidence>
<dbReference type="GO" id="GO:0002098">
    <property type="term" value="P:tRNA wobble uridine modification"/>
    <property type="evidence" value="ECO:0007669"/>
    <property type="project" value="TreeGrafter"/>
</dbReference>
<evidence type="ECO:0000256" key="1">
    <source>
        <dbReference type="ARBA" id="ARBA00011043"/>
    </source>
</evidence>
<dbReference type="HAMAP" id="MF_00379">
    <property type="entry name" value="GTPase_MnmE"/>
    <property type="match status" value="1"/>
</dbReference>
<dbReference type="Pfam" id="PF12631">
    <property type="entry name" value="MnmE_helical"/>
    <property type="match status" value="1"/>
</dbReference>
<dbReference type="SUPFAM" id="SSF103025">
    <property type="entry name" value="Folate-binding domain"/>
    <property type="match status" value="1"/>
</dbReference>
<dbReference type="InterPro" id="IPR027266">
    <property type="entry name" value="TrmE/GcvT-like"/>
</dbReference>
<feature type="binding site" evidence="6">
    <location>
        <position position="130"/>
    </location>
    <ligand>
        <name>(6S)-5-formyl-5,6,7,8-tetrahydrofolate</name>
        <dbReference type="ChEBI" id="CHEBI:57457"/>
    </ligand>
</feature>
<dbReference type="Pfam" id="PF10396">
    <property type="entry name" value="TrmE_N"/>
    <property type="match status" value="1"/>
</dbReference>
<sequence>MSAARETPADTIAAVATPPGRGGVGIVRVSGPQSRLVASRLFLSPRPGFSGLRPYILHHGSLRAPSGRIIDEAMAAYMPGPGSYTGEDTVEFFCHGSPAVLRAVLAAAFAYGARPAGPGEFTRRAYVNGRLDLSQAEAVAELVAARGDAQADMALVRLSGGMGQAARELGLALDDLRASVCLAVDFPDDEVECLPKKSFGAGVSAVIDRVETLLAAHRRARPFREGARVALFGRVNAGKSSLFNALLGTDRALVADVPGTTRDYLEEGLDLDGLPVNLTDTAGLRQTLDAVEQAGKARGLALAGTAALGLYVVDGSVPFAPDAEAEELVAALGPDRVLGVVAKADLPAATPAPGDILAIRGLESVAVSARTGHGLAGLLTAIRTRLTRDAGLPEPETPAPSDREAACLVATRDELLALLGDIRDDLPYDLLGVRLEAASLALADITGETSADDVLNAVFSKFCIGK</sequence>
<keyword evidence="3 6" id="KW-0547">Nucleotide-binding</keyword>
<evidence type="ECO:0000256" key="3">
    <source>
        <dbReference type="ARBA" id="ARBA00022741"/>
    </source>
</evidence>
<dbReference type="InterPro" id="IPR027417">
    <property type="entry name" value="P-loop_NTPase"/>
</dbReference>
<dbReference type="InterPro" id="IPR025867">
    <property type="entry name" value="MnmE_helical"/>
</dbReference>
<feature type="binding site" evidence="6">
    <location>
        <position position="91"/>
    </location>
    <ligand>
        <name>(6S)-5-formyl-5,6,7,8-tetrahydrofolate</name>
        <dbReference type="ChEBI" id="CHEBI:57457"/>
    </ligand>
</feature>
<dbReference type="InterPro" id="IPR018948">
    <property type="entry name" value="GTP-bd_TrmE_N"/>
</dbReference>
<feature type="domain" description="MnmE helical" evidence="10">
    <location>
        <begin position="133"/>
        <end position="463"/>
    </location>
</feature>
<dbReference type="STRING" id="694327.DFW101_2999"/>
<feature type="binding site" evidence="6">
    <location>
        <position position="240"/>
    </location>
    <ligand>
        <name>Mg(2+)</name>
        <dbReference type="ChEBI" id="CHEBI:18420"/>
    </ligand>
</feature>
<dbReference type="OrthoDB" id="9805918at2"/>
<comment type="similarity">
    <text evidence="1 6 7">Belongs to the TRAFAC class TrmE-Era-EngA-EngB-Septin-like GTPase superfamily. TrmE GTPase family.</text>
</comment>
<gene>
    <name evidence="6" type="primary">mnmE</name>
    <name evidence="6" type="synonym">trmE</name>
    <name evidence="11" type="ORF">DFW101_2999</name>
</gene>
<dbReference type="InterPro" id="IPR031168">
    <property type="entry name" value="G_TrmE"/>
</dbReference>
<dbReference type="InterPro" id="IPR005225">
    <property type="entry name" value="Small_GTP-bd"/>
</dbReference>
<dbReference type="InterPro" id="IPR004520">
    <property type="entry name" value="GTPase_MnmE"/>
</dbReference>
<keyword evidence="6" id="KW-0479">Metal-binding</keyword>
<feature type="domain" description="GTP-binding protein TrmE N-terminal" evidence="9">
    <location>
        <begin position="11"/>
        <end position="130"/>
    </location>
</feature>
<feature type="binding site" evidence="6">
    <location>
        <position position="28"/>
    </location>
    <ligand>
        <name>(6S)-5-formyl-5,6,7,8-tetrahydrofolate</name>
        <dbReference type="ChEBI" id="CHEBI:57457"/>
    </ligand>
</feature>
<organism evidence="11 12">
    <name type="scientific">Solidesulfovibrio carbinoliphilus subsp. oakridgensis</name>
    <dbReference type="NCBI Taxonomy" id="694327"/>
    <lineage>
        <taxon>Bacteria</taxon>
        <taxon>Pseudomonadati</taxon>
        <taxon>Thermodesulfobacteriota</taxon>
        <taxon>Desulfovibrionia</taxon>
        <taxon>Desulfovibrionales</taxon>
        <taxon>Desulfovibrionaceae</taxon>
        <taxon>Solidesulfovibrio</taxon>
    </lineage>
</organism>